<feature type="compositionally biased region" description="Polar residues" evidence="1">
    <location>
        <begin position="103"/>
        <end position="127"/>
    </location>
</feature>
<keyword evidence="3" id="KW-1185">Reference proteome</keyword>
<dbReference type="Proteomes" id="UP000271974">
    <property type="component" value="Unassembled WGS sequence"/>
</dbReference>
<proteinExistence type="predicted"/>
<feature type="non-terminal residue" evidence="2">
    <location>
        <position position="127"/>
    </location>
</feature>
<accession>A0A433TCD6</accession>
<dbReference type="EMBL" id="RQTK01000463">
    <property type="protein sequence ID" value="RUS79238.1"/>
    <property type="molecule type" value="Genomic_DNA"/>
</dbReference>
<dbReference type="AlphaFoldDB" id="A0A433TCD6"/>
<comment type="caution">
    <text evidence="2">The sequence shown here is derived from an EMBL/GenBank/DDBJ whole genome shotgun (WGS) entry which is preliminary data.</text>
</comment>
<sequence>MKHKNSYNAMQETFRLEKLGSHLDLDFIFNLCLAESINIQTVHHTSDNNTPVKLSTTHQTITPQSNCPPHHHTSDNNIPFELSTTHQTITPQSNCPPHHHTSDNNTPVKLSTTHQTITPQSNCPPHI</sequence>
<evidence type="ECO:0000313" key="2">
    <source>
        <dbReference type="EMBL" id="RUS79238.1"/>
    </source>
</evidence>
<name>A0A433TCD6_ELYCH</name>
<evidence type="ECO:0000256" key="1">
    <source>
        <dbReference type="SAM" id="MobiDB-lite"/>
    </source>
</evidence>
<organism evidence="2 3">
    <name type="scientific">Elysia chlorotica</name>
    <name type="common">Eastern emerald elysia</name>
    <name type="synonym">Sea slug</name>
    <dbReference type="NCBI Taxonomy" id="188477"/>
    <lineage>
        <taxon>Eukaryota</taxon>
        <taxon>Metazoa</taxon>
        <taxon>Spiralia</taxon>
        <taxon>Lophotrochozoa</taxon>
        <taxon>Mollusca</taxon>
        <taxon>Gastropoda</taxon>
        <taxon>Heterobranchia</taxon>
        <taxon>Euthyneura</taxon>
        <taxon>Panpulmonata</taxon>
        <taxon>Sacoglossa</taxon>
        <taxon>Placobranchoidea</taxon>
        <taxon>Plakobranchidae</taxon>
        <taxon>Elysia</taxon>
    </lineage>
</organism>
<gene>
    <name evidence="2" type="ORF">EGW08_013023</name>
</gene>
<evidence type="ECO:0000313" key="3">
    <source>
        <dbReference type="Proteomes" id="UP000271974"/>
    </source>
</evidence>
<protein>
    <submittedName>
        <fullName evidence="2">Uncharacterized protein</fullName>
    </submittedName>
</protein>
<reference evidence="2 3" key="1">
    <citation type="submission" date="2019-01" db="EMBL/GenBank/DDBJ databases">
        <title>A draft genome assembly of the solar-powered sea slug Elysia chlorotica.</title>
        <authorList>
            <person name="Cai H."/>
            <person name="Li Q."/>
            <person name="Fang X."/>
            <person name="Li J."/>
            <person name="Curtis N.E."/>
            <person name="Altenburger A."/>
            <person name="Shibata T."/>
            <person name="Feng M."/>
            <person name="Maeda T."/>
            <person name="Schwartz J.A."/>
            <person name="Shigenobu S."/>
            <person name="Lundholm N."/>
            <person name="Nishiyama T."/>
            <person name="Yang H."/>
            <person name="Hasebe M."/>
            <person name="Li S."/>
            <person name="Pierce S.K."/>
            <person name="Wang J."/>
        </authorList>
    </citation>
    <scope>NUCLEOTIDE SEQUENCE [LARGE SCALE GENOMIC DNA]</scope>
    <source>
        <strain evidence="2">EC2010</strain>
        <tissue evidence="2">Whole organism of an adult</tissue>
    </source>
</reference>
<feature type="region of interest" description="Disordered" evidence="1">
    <location>
        <begin position="87"/>
        <end position="127"/>
    </location>
</feature>